<protein>
    <submittedName>
        <fullName evidence="1">Uncharacterized protein</fullName>
    </submittedName>
</protein>
<evidence type="ECO:0000313" key="1">
    <source>
        <dbReference type="EMBL" id="EEN63536.1"/>
    </source>
</evidence>
<dbReference type="AlphaFoldDB" id="C3Y867"/>
<sequence length="113" mass="12965">MEIVRSSRLHGIGQRQGSTPGTWKWMQCRWDEDSTNKDPLHLTMDTFCQGKSGSNVTKDAAAAWRSLTAQQKQEYKNRAAQMMMAQPSECSEGVRARDIKRLYKKAHETVEFQ</sequence>
<dbReference type="InParanoid" id="C3Y867"/>
<dbReference type="SUPFAM" id="SSF47095">
    <property type="entry name" value="HMG-box"/>
    <property type="match status" value="1"/>
</dbReference>
<dbReference type="EMBL" id="GG666491">
    <property type="protein sequence ID" value="EEN63536.1"/>
    <property type="molecule type" value="Genomic_DNA"/>
</dbReference>
<organism>
    <name type="scientific">Branchiostoma floridae</name>
    <name type="common">Florida lancelet</name>
    <name type="synonym">Amphioxus</name>
    <dbReference type="NCBI Taxonomy" id="7739"/>
    <lineage>
        <taxon>Eukaryota</taxon>
        <taxon>Metazoa</taxon>
        <taxon>Chordata</taxon>
        <taxon>Cephalochordata</taxon>
        <taxon>Leptocardii</taxon>
        <taxon>Amphioxiformes</taxon>
        <taxon>Branchiostomatidae</taxon>
        <taxon>Branchiostoma</taxon>
    </lineage>
</organism>
<proteinExistence type="predicted"/>
<reference evidence="1" key="1">
    <citation type="journal article" date="2008" name="Nature">
        <title>The amphioxus genome and the evolution of the chordate karyotype.</title>
        <authorList>
            <consortium name="US DOE Joint Genome Institute (JGI-PGF)"/>
            <person name="Putnam N.H."/>
            <person name="Butts T."/>
            <person name="Ferrier D.E.K."/>
            <person name="Furlong R.F."/>
            <person name="Hellsten U."/>
            <person name="Kawashima T."/>
            <person name="Robinson-Rechavi M."/>
            <person name="Shoguchi E."/>
            <person name="Terry A."/>
            <person name="Yu J.-K."/>
            <person name="Benito-Gutierrez E.L."/>
            <person name="Dubchak I."/>
            <person name="Garcia-Fernandez J."/>
            <person name="Gibson-Brown J.J."/>
            <person name="Grigoriev I.V."/>
            <person name="Horton A.C."/>
            <person name="de Jong P.J."/>
            <person name="Jurka J."/>
            <person name="Kapitonov V.V."/>
            <person name="Kohara Y."/>
            <person name="Kuroki Y."/>
            <person name="Lindquist E."/>
            <person name="Lucas S."/>
            <person name="Osoegawa K."/>
            <person name="Pennacchio L.A."/>
            <person name="Salamov A.A."/>
            <person name="Satou Y."/>
            <person name="Sauka-Spengler T."/>
            <person name="Schmutz J."/>
            <person name="Shin-I T."/>
            <person name="Toyoda A."/>
            <person name="Bronner-Fraser M."/>
            <person name="Fujiyama A."/>
            <person name="Holland L.Z."/>
            <person name="Holland P.W.H."/>
            <person name="Satoh N."/>
            <person name="Rokhsar D.S."/>
        </authorList>
    </citation>
    <scope>NUCLEOTIDE SEQUENCE [LARGE SCALE GENOMIC DNA]</scope>
    <source>
        <strain evidence="1">S238N-H82</strain>
        <tissue evidence="1">Testes</tissue>
    </source>
</reference>
<gene>
    <name evidence="1" type="ORF">BRAFLDRAFT_106474</name>
</gene>
<dbReference type="Gene3D" id="1.10.30.10">
    <property type="entry name" value="High mobility group box domain"/>
    <property type="match status" value="1"/>
</dbReference>
<name>C3Y867_BRAFL</name>
<accession>C3Y867</accession>
<dbReference type="InterPro" id="IPR036910">
    <property type="entry name" value="HMG_box_dom_sf"/>
</dbReference>